<comment type="caution">
    <text evidence="1">The sequence shown here is derived from an EMBL/GenBank/DDBJ whole genome shotgun (WGS) entry which is preliminary data.</text>
</comment>
<dbReference type="EMBL" id="MRCU01000001">
    <property type="protein sequence ID" value="RKK28791.1"/>
    <property type="molecule type" value="Genomic_DNA"/>
</dbReference>
<gene>
    <name evidence="1" type="ORF">BFJ65_g732</name>
</gene>
<proteinExistence type="predicted"/>
<evidence type="ECO:0000313" key="1">
    <source>
        <dbReference type="EMBL" id="RKK28791.1"/>
    </source>
</evidence>
<organism evidence="1 2">
    <name type="scientific">Fusarium oxysporum f. sp. cepae</name>
    <dbReference type="NCBI Taxonomy" id="396571"/>
    <lineage>
        <taxon>Eukaryota</taxon>
        <taxon>Fungi</taxon>
        <taxon>Dikarya</taxon>
        <taxon>Ascomycota</taxon>
        <taxon>Pezizomycotina</taxon>
        <taxon>Sordariomycetes</taxon>
        <taxon>Hypocreomycetidae</taxon>
        <taxon>Hypocreales</taxon>
        <taxon>Nectriaceae</taxon>
        <taxon>Fusarium</taxon>
        <taxon>Fusarium oxysporum species complex</taxon>
    </lineage>
</organism>
<name>A0A3L6P650_FUSOX</name>
<protein>
    <submittedName>
        <fullName evidence="1">Uncharacterized protein</fullName>
    </submittedName>
</protein>
<dbReference type="AlphaFoldDB" id="A0A3L6P650"/>
<sequence>MRVLLKLLQIQDLPSTVTPTWTPEAAVSAMAHGLT</sequence>
<evidence type="ECO:0000313" key="2">
    <source>
        <dbReference type="Proteomes" id="UP000270866"/>
    </source>
</evidence>
<reference evidence="1 2" key="1">
    <citation type="journal article" date="2018" name="Sci. Rep.">
        <title>Characterisation of pathogen-specific regions and novel effector candidates in Fusarium oxysporum f. sp. cepae.</title>
        <authorList>
            <person name="Armitage A.D."/>
            <person name="Taylor A."/>
            <person name="Sobczyk M.K."/>
            <person name="Baxter L."/>
            <person name="Greenfield B.P."/>
            <person name="Bates H.J."/>
            <person name="Wilson F."/>
            <person name="Jackson A.C."/>
            <person name="Ott S."/>
            <person name="Harrison R.J."/>
            <person name="Clarkson J.P."/>
        </authorList>
    </citation>
    <scope>NUCLEOTIDE SEQUENCE [LARGE SCALE GENOMIC DNA]</scope>
    <source>
        <strain evidence="1 2">FoC_Fus2</strain>
    </source>
</reference>
<dbReference type="Proteomes" id="UP000270866">
    <property type="component" value="Chromosome 1"/>
</dbReference>
<accession>A0A3L6P650</accession>